<dbReference type="GeneID" id="103315451"/>
<feature type="compositionally biased region" description="Polar residues" evidence="6">
    <location>
        <begin position="7"/>
        <end position="19"/>
    </location>
</feature>
<sequence length="277" mass="32040">MRKKLNLYNTNKDSENPPNDENIEMQSHIEFDQLEHVFNSVSNLSVDNVSLEGVSNDVISVISSKSQRSHSIVGSIHSLACSSEIFDKKSIAQESEFLSKTYEKNMHENQQTNIAIPSFSNAPDTTLLTYPPPPCKGRIDIKYAHLKCLEDGRYLNDIIIDFYLKYVVEEIIEPTKRDNTVLFSTFFYKKLLNRSTDSSKKRHSGVKNWTKSIDLFNKQYIIIPVNHNNKHWFLTVICYPNAIHEKYMSSHDKPKKLKLQHENNDNSLIRKLFTLGI</sequence>
<feature type="region of interest" description="Disordered" evidence="6">
    <location>
        <begin position="1"/>
        <end position="21"/>
    </location>
</feature>
<dbReference type="InterPro" id="IPR038765">
    <property type="entry name" value="Papain-like_cys_pep_sf"/>
</dbReference>
<dbReference type="GO" id="GO:0070139">
    <property type="term" value="F:SUMO-specific endopeptidase activity"/>
    <property type="evidence" value="ECO:0007669"/>
    <property type="project" value="TreeGrafter"/>
</dbReference>
<name>A0A7M7Q0C4_NASVI</name>
<dbReference type="Proteomes" id="UP000002358">
    <property type="component" value="Unassembled WGS sequence"/>
</dbReference>
<evidence type="ECO:0000256" key="6">
    <source>
        <dbReference type="SAM" id="MobiDB-lite"/>
    </source>
</evidence>
<protein>
    <recommendedName>
        <fullName evidence="7">Ubiquitin-like protease family profile domain-containing protein</fullName>
    </recommendedName>
</protein>
<evidence type="ECO:0000313" key="9">
    <source>
        <dbReference type="Proteomes" id="UP000002358"/>
    </source>
</evidence>
<dbReference type="Pfam" id="PF02902">
    <property type="entry name" value="Peptidase_C48"/>
    <property type="match status" value="1"/>
</dbReference>
<dbReference type="PROSITE" id="PS50600">
    <property type="entry name" value="ULP_PROTEASE"/>
    <property type="match status" value="1"/>
</dbReference>
<dbReference type="InParanoid" id="A0A7M7Q0C4"/>
<dbReference type="FunFam" id="1.10.418.20:FF:000004">
    <property type="entry name" value="sentrin-specific protease 7 isoform X1"/>
    <property type="match status" value="1"/>
</dbReference>
<dbReference type="PANTHER" id="PTHR46896">
    <property type="entry name" value="SENTRIN-SPECIFIC PROTEASE"/>
    <property type="match status" value="1"/>
</dbReference>
<dbReference type="GO" id="GO:0016926">
    <property type="term" value="P:protein desumoylation"/>
    <property type="evidence" value="ECO:0007669"/>
    <property type="project" value="TreeGrafter"/>
</dbReference>
<keyword evidence="4" id="KW-0833">Ubl conjugation pathway</keyword>
<dbReference type="GO" id="GO:0005634">
    <property type="term" value="C:nucleus"/>
    <property type="evidence" value="ECO:0007669"/>
    <property type="project" value="TreeGrafter"/>
</dbReference>
<evidence type="ECO:0000256" key="3">
    <source>
        <dbReference type="ARBA" id="ARBA00022670"/>
    </source>
</evidence>
<evidence type="ECO:0000256" key="4">
    <source>
        <dbReference type="ARBA" id="ARBA00022786"/>
    </source>
</evidence>
<evidence type="ECO:0000256" key="5">
    <source>
        <dbReference type="ARBA" id="ARBA00022801"/>
    </source>
</evidence>
<dbReference type="SMR" id="A0A7M7Q0C4"/>
<evidence type="ECO:0000313" key="8">
    <source>
        <dbReference type="EnsemblMetazoa" id="XP_031779444"/>
    </source>
</evidence>
<keyword evidence="9" id="KW-1185">Reference proteome</keyword>
<keyword evidence="3" id="KW-0645">Protease</keyword>
<evidence type="ECO:0000256" key="1">
    <source>
        <dbReference type="ARBA" id="ARBA00005234"/>
    </source>
</evidence>
<dbReference type="OrthoDB" id="442460at2759"/>
<dbReference type="GO" id="GO:0006508">
    <property type="term" value="P:proteolysis"/>
    <property type="evidence" value="ECO:0007669"/>
    <property type="project" value="UniProtKB-KW"/>
</dbReference>
<dbReference type="KEGG" id="nvi:103315451"/>
<comment type="similarity">
    <text evidence="1">Belongs to the peptidase C48 family.</text>
</comment>
<dbReference type="InterPro" id="IPR051947">
    <property type="entry name" value="Sentrin-specific_protease"/>
</dbReference>
<dbReference type="AlphaFoldDB" id="A0A7M7Q0C4"/>
<feature type="domain" description="Ubiquitin-like protease family profile" evidence="7">
    <location>
        <begin position="139"/>
        <end position="277"/>
    </location>
</feature>
<dbReference type="RefSeq" id="XP_031779444.1">
    <property type="nucleotide sequence ID" value="XM_031923584.1"/>
</dbReference>
<evidence type="ECO:0000256" key="2">
    <source>
        <dbReference type="ARBA" id="ARBA00022553"/>
    </source>
</evidence>
<organism evidence="8 9">
    <name type="scientific">Nasonia vitripennis</name>
    <name type="common">Parasitic wasp</name>
    <dbReference type="NCBI Taxonomy" id="7425"/>
    <lineage>
        <taxon>Eukaryota</taxon>
        <taxon>Metazoa</taxon>
        <taxon>Ecdysozoa</taxon>
        <taxon>Arthropoda</taxon>
        <taxon>Hexapoda</taxon>
        <taxon>Insecta</taxon>
        <taxon>Pterygota</taxon>
        <taxon>Neoptera</taxon>
        <taxon>Endopterygota</taxon>
        <taxon>Hymenoptera</taxon>
        <taxon>Apocrita</taxon>
        <taxon>Proctotrupomorpha</taxon>
        <taxon>Chalcidoidea</taxon>
        <taxon>Pteromalidae</taxon>
        <taxon>Pteromalinae</taxon>
        <taxon>Nasonia</taxon>
    </lineage>
</organism>
<dbReference type="GO" id="GO:0005737">
    <property type="term" value="C:cytoplasm"/>
    <property type="evidence" value="ECO:0007669"/>
    <property type="project" value="TreeGrafter"/>
</dbReference>
<keyword evidence="5" id="KW-0378">Hydrolase</keyword>
<reference evidence="8" key="1">
    <citation type="submission" date="2021-01" db="UniProtKB">
        <authorList>
            <consortium name="EnsemblMetazoa"/>
        </authorList>
    </citation>
    <scope>IDENTIFICATION</scope>
</reference>
<keyword evidence="2" id="KW-0597">Phosphoprotein</keyword>
<dbReference type="InterPro" id="IPR003653">
    <property type="entry name" value="Peptidase_C48_C"/>
</dbReference>
<dbReference type="PANTHER" id="PTHR46896:SF3">
    <property type="entry name" value="FI06413P-RELATED"/>
    <property type="match status" value="1"/>
</dbReference>
<dbReference type="Gene3D" id="3.40.395.10">
    <property type="entry name" value="Adenoviral Proteinase, Chain A"/>
    <property type="match status" value="1"/>
</dbReference>
<dbReference type="EnsemblMetazoa" id="XM_031923584">
    <property type="protein sequence ID" value="XP_031779444"/>
    <property type="gene ID" value="LOC103315451"/>
</dbReference>
<proteinExistence type="inferred from homology"/>
<accession>A0A7M7Q0C4</accession>
<dbReference type="SUPFAM" id="SSF54001">
    <property type="entry name" value="Cysteine proteinases"/>
    <property type="match status" value="1"/>
</dbReference>
<evidence type="ECO:0000259" key="7">
    <source>
        <dbReference type="PROSITE" id="PS50600"/>
    </source>
</evidence>